<dbReference type="Gene3D" id="3.90.25.10">
    <property type="entry name" value="UDP-galactose 4-epimerase, domain 1"/>
    <property type="match status" value="1"/>
</dbReference>
<dbReference type="InterPro" id="IPR001509">
    <property type="entry name" value="Epimerase_deHydtase"/>
</dbReference>
<dbReference type="InterPro" id="IPR036291">
    <property type="entry name" value="NAD(P)-bd_dom_sf"/>
</dbReference>
<proteinExistence type="inferred from homology"/>
<dbReference type="AlphaFoldDB" id="A0A6J6ZQK3"/>
<dbReference type="SUPFAM" id="SSF51735">
    <property type="entry name" value="NAD(P)-binding Rossmann-fold domains"/>
    <property type="match status" value="1"/>
</dbReference>
<reference evidence="3" key="1">
    <citation type="submission" date="2020-05" db="EMBL/GenBank/DDBJ databases">
        <authorList>
            <person name="Chiriac C."/>
            <person name="Salcher M."/>
            <person name="Ghai R."/>
            <person name="Kavagutti S V."/>
        </authorList>
    </citation>
    <scope>NUCLEOTIDE SEQUENCE</scope>
</reference>
<dbReference type="NCBIfam" id="TIGR02622">
    <property type="entry name" value="CDP_4_6_dhtase"/>
    <property type="match status" value="1"/>
</dbReference>
<dbReference type="Pfam" id="PF01370">
    <property type="entry name" value="Epimerase"/>
    <property type="match status" value="1"/>
</dbReference>
<sequence length="355" mass="39599">MDLTLGNKLASLHGPILVTGHTGFKGTWLTFLLENLDISVVGLSLPPEENSLFKRANRFGKIPEEFIDIRNPTLVTKFMNRYRPSAIIHMAAQPLVIESYKTPRATFETNVMGTVNVLDAAFQAKSVEAVVVVTTDKVYRNNETGREFLETDPLEGKDPYSASKVGTEVAVTAWQQISKVETGPQVISVRAGNVIGGGDWAENRLLPDLIRGFLTSDQIQIRNPHSTRPWQHVLDPLHGYILALEASMRGLSLTSVNFGPESPSLSVREVVTIASEMWHSQNPIEYLENTPRAFPEAVSLSLDSHQAKSTLGWTPRWTQEEAVQSTIEWWKQVTENPNKLREACQRDIEKIISEG</sequence>
<evidence type="ECO:0000259" key="2">
    <source>
        <dbReference type="Pfam" id="PF01370"/>
    </source>
</evidence>
<gene>
    <name evidence="3" type="ORF">UFOPK3167_00409</name>
</gene>
<name>A0A6J6ZQK3_9ZZZZ</name>
<protein>
    <submittedName>
        <fullName evidence="3">Unannotated protein</fullName>
    </submittedName>
</protein>
<dbReference type="Gene3D" id="3.40.50.720">
    <property type="entry name" value="NAD(P)-binding Rossmann-like Domain"/>
    <property type="match status" value="1"/>
</dbReference>
<evidence type="ECO:0000313" key="3">
    <source>
        <dbReference type="EMBL" id="CAB4823025.1"/>
    </source>
</evidence>
<comment type="similarity">
    <text evidence="1">Belongs to the NAD(P)-dependent epimerase/dehydratase family.</text>
</comment>
<dbReference type="InterPro" id="IPR013445">
    <property type="entry name" value="CDP_4_6_deHydtase"/>
</dbReference>
<accession>A0A6J6ZQK3</accession>
<evidence type="ECO:0000256" key="1">
    <source>
        <dbReference type="ARBA" id="ARBA00007637"/>
    </source>
</evidence>
<organism evidence="3">
    <name type="scientific">freshwater metagenome</name>
    <dbReference type="NCBI Taxonomy" id="449393"/>
    <lineage>
        <taxon>unclassified sequences</taxon>
        <taxon>metagenomes</taxon>
        <taxon>ecological metagenomes</taxon>
    </lineage>
</organism>
<dbReference type="EMBL" id="CAFABF010000011">
    <property type="protein sequence ID" value="CAB4823025.1"/>
    <property type="molecule type" value="Genomic_DNA"/>
</dbReference>
<dbReference type="PANTHER" id="PTHR43000">
    <property type="entry name" value="DTDP-D-GLUCOSE 4,6-DEHYDRATASE-RELATED"/>
    <property type="match status" value="1"/>
</dbReference>
<feature type="domain" description="NAD-dependent epimerase/dehydratase" evidence="2">
    <location>
        <begin position="16"/>
        <end position="256"/>
    </location>
</feature>